<keyword evidence="1" id="KW-0732">Signal</keyword>
<dbReference type="AlphaFoldDB" id="A0A1I7ZGS6"/>
<reference evidence="3" key="1">
    <citation type="submission" date="2016-11" db="UniProtKB">
        <authorList>
            <consortium name="WormBaseParasite"/>
        </authorList>
    </citation>
    <scope>IDENTIFICATION</scope>
</reference>
<feature type="signal peptide" evidence="1">
    <location>
        <begin position="1"/>
        <end position="16"/>
    </location>
</feature>
<accession>A0A1I7ZGS6</accession>
<proteinExistence type="predicted"/>
<organism evidence="2 3">
    <name type="scientific">Steinernema glaseri</name>
    <dbReference type="NCBI Taxonomy" id="37863"/>
    <lineage>
        <taxon>Eukaryota</taxon>
        <taxon>Metazoa</taxon>
        <taxon>Ecdysozoa</taxon>
        <taxon>Nematoda</taxon>
        <taxon>Chromadorea</taxon>
        <taxon>Rhabditida</taxon>
        <taxon>Tylenchina</taxon>
        <taxon>Panagrolaimomorpha</taxon>
        <taxon>Strongyloidoidea</taxon>
        <taxon>Steinernematidae</taxon>
        <taxon>Steinernema</taxon>
    </lineage>
</organism>
<keyword evidence="2" id="KW-1185">Reference proteome</keyword>
<evidence type="ECO:0000313" key="2">
    <source>
        <dbReference type="Proteomes" id="UP000095287"/>
    </source>
</evidence>
<protein>
    <submittedName>
        <fullName evidence="3">Uncharacterized protein</fullName>
    </submittedName>
</protein>
<feature type="chain" id="PRO_5009313422" evidence="1">
    <location>
        <begin position="17"/>
        <end position="188"/>
    </location>
</feature>
<dbReference type="Proteomes" id="UP000095287">
    <property type="component" value="Unplaced"/>
</dbReference>
<name>A0A1I7ZGS6_9BILA</name>
<dbReference type="WBParaSite" id="L893_g26169.t1">
    <property type="protein sequence ID" value="L893_g26169.t1"/>
    <property type="gene ID" value="L893_g26169"/>
</dbReference>
<evidence type="ECO:0000313" key="3">
    <source>
        <dbReference type="WBParaSite" id="L893_g26169.t1"/>
    </source>
</evidence>
<evidence type="ECO:0000256" key="1">
    <source>
        <dbReference type="SAM" id="SignalP"/>
    </source>
</evidence>
<sequence length="188" mass="21610">MFRLILFAFFVSAVSGLRGHDLEGLKVFARVELNIKMSSCRDGGLNAKIRPFIGYVDQQGKLIWEHEMSLMEWNGTAGGVAHAHNAMYPLKMAHTYRLCKRLSHEDVPKLNDCLTPNIVGFILQKAFSKRYPWKPELIDINVTFVEVGGPEFAGIRTTFGPYIRRDSMASEEFMPTFFFFEVGRYYRK</sequence>